<dbReference type="SUPFAM" id="SSF48371">
    <property type="entry name" value="ARM repeat"/>
    <property type="match status" value="2"/>
</dbReference>
<evidence type="ECO:0000256" key="3">
    <source>
        <dbReference type="ARBA" id="ARBA00022448"/>
    </source>
</evidence>
<dbReference type="GO" id="GO:0031267">
    <property type="term" value="F:small GTPase binding"/>
    <property type="evidence" value="ECO:0007669"/>
    <property type="project" value="InterPro"/>
</dbReference>
<protein>
    <recommendedName>
        <fullName evidence="9">Importin N-terminal domain-containing protein</fullName>
    </recommendedName>
</protein>
<dbReference type="Pfam" id="PF18808">
    <property type="entry name" value="Importin_rep_4"/>
    <property type="match status" value="1"/>
</dbReference>
<evidence type="ECO:0000256" key="4">
    <source>
        <dbReference type="ARBA" id="ARBA00022490"/>
    </source>
</evidence>
<feature type="region of interest" description="Disordered" evidence="8">
    <location>
        <begin position="832"/>
        <end position="857"/>
    </location>
</feature>
<evidence type="ECO:0000256" key="7">
    <source>
        <dbReference type="ARBA" id="ARBA00023242"/>
    </source>
</evidence>
<evidence type="ECO:0000256" key="8">
    <source>
        <dbReference type="SAM" id="MobiDB-lite"/>
    </source>
</evidence>
<dbReference type="Pfam" id="PF13513">
    <property type="entry name" value="HEAT_EZ"/>
    <property type="match status" value="1"/>
</dbReference>
<dbReference type="InterPro" id="IPR041653">
    <property type="entry name" value="Importin_rep_4"/>
</dbReference>
<dbReference type="STRING" id="946362.F2UR49"/>
<dbReference type="InParanoid" id="F2UR49"/>
<dbReference type="Pfam" id="PF25574">
    <property type="entry name" value="TPR_IMB1"/>
    <property type="match status" value="1"/>
</dbReference>
<accession>F2UR49</accession>
<dbReference type="FunCoup" id="F2UR49">
    <property type="interactions" value="2487"/>
</dbReference>
<dbReference type="InterPro" id="IPR041389">
    <property type="entry name" value="Importin_rep_6"/>
</dbReference>
<dbReference type="Gene3D" id="1.25.10.10">
    <property type="entry name" value="Leucine-rich Repeat Variant"/>
    <property type="match status" value="1"/>
</dbReference>
<evidence type="ECO:0000256" key="6">
    <source>
        <dbReference type="ARBA" id="ARBA00022927"/>
    </source>
</evidence>
<dbReference type="GeneID" id="16068958"/>
<dbReference type="RefSeq" id="XP_004988429.1">
    <property type="nucleotide sequence ID" value="XM_004988372.1"/>
</dbReference>
<keyword evidence="7" id="KW-0539">Nucleus</keyword>
<dbReference type="InterPro" id="IPR011989">
    <property type="entry name" value="ARM-like"/>
</dbReference>
<dbReference type="Pfam" id="PF25780">
    <property type="entry name" value="TPR_IPO5"/>
    <property type="match status" value="1"/>
</dbReference>
<keyword evidence="11" id="KW-1185">Reference proteome</keyword>
<dbReference type="GO" id="GO:0005737">
    <property type="term" value="C:cytoplasm"/>
    <property type="evidence" value="ECO:0007669"/>
    <property type="project" value="UniProtKB-SubCell"/>
</dbReference>
<evidence type="ECO:0000256" key="1">
    <source>
        <dbReference type="ARBA" id="ARBA00004123"/>
    </source>
</evidence>
<dbReference type="GO" id="GO:0005634">
    <property type="term" value="C:nucleus"/>
    <property type="evidence" value="ECO:0007669"/>
    <property type="project" value="UniProtKB-SubCell"/>
</dbReference>
<feature type="domain" description="Importin N-terminal" evidence="9">
    <location>
        <begin position="25"/>
        <end position="100"/>
    </location>
</feature>
<organism evidence="11">
    <name type="scientific">Salpingoeca rosetta (strain ATCC 50818 / BSB-021)</name>
    <dbReference type="NCBI Taxonomy" id="946362"/>
    <lineage>
        <taxon>Eukaryota</taxon>
        <taxon>Choanoflagellata</taxon>
        <taxon>Craspedida</taxon>
        <taxon>Salpingoecidae</taxon>
        <taxon>Salpingoeca</taxon>
    </lineage>
</organism>
<dbReference type="InterPro" id="IPR016024">
    <property type="entry name" value="ARM-type_fold"/>
</dbReference>
<comment type="subcellular location">
    <subcellularLocation>
        <location evidence="2">Cytoplasm</location>
    </subcellularLocation>
    <subcellularLocation>
        <location evidence="1">Nucleus</location>
    </subcellularLocation>
</comment>
<keyword evidence="3" id="KW-0813">Transport</keyword>
<feature type="compositionally biased region" description="Acidic residues" evidence="8">
    <location>
        <begin position="842"/>
        <end position="857"/>
    </location>
</feature>
<dbReference type="OMA" id="NDSCYQD"/>
<dbReference type="GO" id="GO:0006606">
    <property type="term" value="P:protein import into nucleus"/>
    <property type="evidence" value="ECO:0007669"/>
    <property type="project" value="InterPro"/>
</dbReference>
<dbReference type="InterPro" id="IPR001494">
    <property type="entry name" value="Importin-beta_N"/>
</dbReference>
<gene>
    <name evidence="10" type="ORF">PTSG_10377</name>
</gene>
<reference evidence="10" key="1">
    <citation type="submission" date="2009-08" db="EMBL/GenBank/DDBJ databases">
        <title>Annotation of Salpingoeca rosetta.</title>
        <authorList>
            <consortium name="The Broad Institute Genome Sequencing Platform"/>
            <person name="Russ C."/>
            <person name="Cuomo C."/>
            <person name="Burger G."/>
            <person name="Gray M.W."/>
            <person name="Holland P.W.H."/>
            <person name="King N."/>
            <person name="Lang F.B.F."/>
            <person name="Roger A.J."/>
            <person name="Ruiz-Trillo I."/>
            <person name="Young S.K."/>
            <person name="Zeng Q."/>
            <person name="Gargeya S."/>
            <person name="Alvarado L."/>
            <person name="Berlin A."/>
            <person name="Chapman S.B."/>
            <person name="Chen Z."/>
            <person name="Freedman E."/>
            <person name="Gellesch M."/>
            <person name="Goldberg J."/>
            <person name="Griggs A."/>
            <person name="Gujja S."/>
            <person name="Heilman E."/>
            <person name="Heiman D."/>
            <person name="Howarth C."/>
            <person name="Mehta T."/>
            <person name="Neiman D."/>
            <person name="Pearson M."/>
            <person name="Roberts A."/>
            <person name="Saif S."/>
            <person name="Shea T."/>
            <person name="Shenoy N."/>
            <person name="Sisk P."/>
            <person name="Stolte C."/>
            <person name="Sykes S."/>
            <person name="White J."/>
            <person name="Yandava C."/>
            <person name="Haas B."/>
            <person name="Nusbaum C."/>
            <person name="Birren B."/>
        </authorList>
    </citation>
    <scope>NUCLEOTIDE SEQUENCE [LARGE SCALE GENOMIC DNA]</scope>
    <source>
        <strain evidence="10">ATCC 50818</strain>
    </source>
</reference>
<dbReference type="eggNOG" id="KOG2171">
    <property type="taxonomic scope" value="Eukaryota"/>
</dbReference>
<evidence type="ECO:0000313" key="10">
    <source>
        <dbReference type="EMBL" id="EGD80104.1"/>
    </source>
</evidence>
<feature type="compositionally biased region" description="Basic and acidic residues" evidence="8">
    <location>
        <begin position="832"/>
        <end position="841"/>
    </location>
</feature>
<dbReference type="EMBL" id="GL832990">
    <property type="protein sequence ID" value="EGD80104.1"/>
    <property type="molecule type" value="Genomic_DNA"/>
</dbReference>
<dbReference type="Pfam" id="PF18829">
    <property type="entry name" value="Importin_rep_6"/>
    <property type="match status" value="1"/>
</dbReference>
<proteinExistence type="predicted"/>
<name>F2UR49_SALR5</name>
<dbReference type="InterPro" id="IPR040122">
    <property type="entry name" value="Importin_beta"/>
</dbReference>
<dbReference type="InterPro" id="IPR057672">
    <property type="entry name" value="TPR_IPO4/5"/>
</dbReference>
<evidence type="ECO:0000259" key="9">
    <source>
        <dbReference type="PROSITE" id="PS50166"/>
    </source>
</evidence>
<dbReference type="Proteomes" id="UP000007799">
    <property type="component" value="Unassembled WGS sequence"/>
</dbReference>
<evidence type="ECO:0000256" key="5">
    <source>
        <dbReference type="ARBA" id="ARBA00022737"/>
    </source>
</evidence>
<evidence type="ECO:0000256" key="2">
    <source>
        <dbReference type="ARBA" id="ARBA00004496"/>
    </source>
</evidence>
<keyword evidence="4" id="KW-0963">Cytoplasm</keyword>
<dbReference type="KEGG" id="sre:PTSG_10377"/>
<evidence type="ECO:0000313" key="11">
    <source>
        <dbReference type="Proteomes" id="UP000007799"/>
    </source>
</evidence>
<sequence length="1085" mass="120297">MSTAQRLHEALESCLNPHDDVRKQGEAALDALFEQDIASAAIALLQIIESSSNDGVRQLAALLFRRHCFSMVQVNFNFWSECNLETRGAIKAKLLELLSNWSEDNESLKHKVCECVAAVVKAIGMEISDQAEEAGHDITDLMMPCADEYWPELLPTLWAMAQSGNADHLETSLFIFSCIPGVFGTSIEKYAEAIRDLLASSISHDDLKVQVSAALALSGLLGRMETQIARYFADLLPPTIMVVAKALEASQVSAGEKTLKALVELTETQPKLFKAHIVDIIKLMLSLTSNGEMDDGCRRLALEVCVGLCESGGSMMRKVPNFVDNIFPVCLQLIMEVEEDDEWSMQDEPIQNEDENSICGEDALDRISQALGGKQVVPVAFSLLPPLMESGNWRERYAACLAISSIGEGCYKVMRDSLDGILEKCLPLLGDQNMRVQYAAINAIGQMAVDFAPRTPKEYGVSFAGRFHQVVIPAFVECMKQADGHPRVQAHGTFALVNLMDNTKHSDLEPYTEMLMQCISVLLQSQFMLVQEAAVGLLATVADVAQERFKDYYNDFMPFMKNILQHANEKQYRMLRGKTLEAATLMGVSVGKDMFAPDAHELMRIMQASAAQIEEDDPQISYIHTSFARICQVLGDDFYPYLDTVLPPLLRSARLPSGIVELDDEEAVEHLPDGVQAWEVLAIDDQRFAIKTSVVEEKRAAIEMLVLYSQHLGGKFAPLVEDVAEIALKNLAYYFDEGIRISSAILLSFLIHSYNANDEFGAAAALKLFQHMYPKLLAETQREPYPEVLSSKISGIHMCITEMGEAALQPEFLTEVSALVLKLLEDYDERAKERYEQRQQDEDHDEEEEENLSDEEEADFEVLSEVCTLVQVIVHIGGLGTKPFFDSVAPAIMNLLNAGRPTADYRCAVSTFADVVEQFQQEAVPYLQHVSQAFVQHITSEDYELRELAAYVVGLMALHSGPAVAEVCKAAVEPLLAVIQAPGSRESPNTSATENCISAFVKIARNPAHGLSEDEMLTHLLDWLPITEDDDEAKYIYTYLVELLQAQDPRNMQDSPAHGVLGQLMQDPEVHARVQRAVEALGSSA</sequence>
<dbReference type="InterPro" id="IPR058584">
    <property type="entry name" value="IMB1_TNPO1-like_TPR"/>
</dbReference>
<dbReference type="AlphaFoldDB" id="F2UR49"/>
<dbReference type="PROSITE" id="PS50166">
    <property type="entry name" value="IMPORTIN_B_NT"/>
    <property type="match status" value="1"/>
</dbReference>
<keyword evidence="5" id="KW-0677">Repeat</keyword>
<dbReference type="PANTHER" id="PTHR10527">
    <property type="entry name" value="IMPORTIN BETA"/>
    <property type="match status" value="1"/>
</dbReference>
<keyword evidence="6" id="KW-0653">Protein transport</keyword>
<dbReference type="OrthoDB" id="543373at2759"/>